<evidence type="ECO:0000256" key="5">
    <source>
        <dbReference type="ARBA" id="ARBA00023134"/>
    </source>
</evidence>
<comment type="caution">
    <text evidence="7">The sequence shown here is derived from an EMBL/GenBank/DDBJ whole genome shotgun (WGS) entry which is preliminary data.</text>
</comment>
<keyword evidence="5" id="KW-0342">GTP-binding</keyword>
<dbReference type="InterPro" id="IPR023115">
    <property type="entry name" value="TIF_IF2_dom3"/>
</dbReference>
<evidence type="ECO:0000256" key="2">
    <source>
        <dbReference type="ARBA" id="ARBA00022540"/>
    </source>
</evidence>
<dbReference type="GO" id="GO:0003924">
    <property type="term" value="F:GTPase activity"/>
    <property type="evidence" value="ECO:0007669"/>
    <property type="project" value="InterPro"/>
</dbReference>
<keyword evidence="3" id="KW-0547">Nucleotide-binding</keyword>
<sequence length="469" mass="50177">MDRNENLAARPPIVVVLGHVDHGKTTLLDKIRNTHIQDKEAGGITQKIGASQITTKDSKKITFIDTPGHAAFSNMRSRGAEVADIAILVVAADDGVKPQTAEALDYIKKAKIPFIVAFTKTDMPSASPEKATSQLEKLGVVFEGKGGDIPHVKVSGKTGEGIKDLLETITLVAEVNGIKGDVNAPLEAVVIETSTGKGGPLASIVVRNGNLKVGDNLFNNGLVGKVKGLIGFEGKSVRNVGPGDAAQILGFSVLPIVGTKIEIKESPDVGRSQKVNKKEIRESFEGEIRILLKADTAGSLEAITASLPSKVVVIDSGVGEIGESDVLMAKSSKAEILAFNIKTRSSVMKLADTEDVKIETFDIIYKLLERLDEIIKGQDEDVSGKAQIIAIFPYNNKKVAGCKILEGVINKTDKLILKSENKNVGQVKIVSMKKQKLEISSAKSQEEFGAIIEPQLDFKVGDMLLSLRK</sequence>
<dbReference type="Proteomes" id="UP000176939">
    <property type="component" value="Unassembled WGS sequence"/>
</dbReference>
<evidence type="ECO:0000259" key="6">
    <source>
        <dbReference type="PROSITE" id="PS51722"/>
    </source>
</evidence>
<dbReference type="FunFam" id="3.40.50.300:FF:000019">
    <property type="entry name" value="Translation initiation factor IF-2"/>
    <property type="match status" value="1"/>
</dbReference>
<dbReference type="InterPro" id="IPR005225">
    <property type="entry name" value="Small_GTP-bd"/>
</dbReference>
<dbReference type="InterPro" id="IPR036925">
    <property type="entry name" value="TIF_IF2_dom3_sf"/>
</dbReference>
<dbReference type="SUPFAM" id="SSF52540">
    <property type="entry name" value="P-loop containing nucleoside triphosphate hydrolases"/>
    <property type="match status" value="1"/>
</dbReference>
<dbReference type="NCBIfam" id="TIGR00231">
    <property type="entry name" value="small_GTP"/>
    <property type="match status" value="1"/>
</dbReference>
<dbReference type="Pfam" id="PF00009">
    <property type="entry name" value="GTP_EFTU"/>
    <property type="match status" value="1"/>
</dbReference>
<evidence type="ECO:0000256" key="1">
    <source>
        <dbReference type="ARBA" id="ARBA00007733"/>
    </source>
</evidence>
<dbReference type="InterPro" id="IPR000795">
    <property type="entry name" value="T_Tr_GTP-bd_dom"/>
</dbReference>
<reference evidence="7 8" key="1">
    <citation type="journal article" date="2016" name="Nat. Commun.">
        <title>Thousands of microbial genomes shed light on interconnected biogeochemical processes in an aquifer system.</title>
        <authorList>
            <person name="Anantharaman K."/>
            <person name="Brown C.T."/>
            <person name="Hug L.A."/>
            <person name="Sharon I."/>
            <person name="Castelle C.J."/>
            <person name="Probst A.J."/>
            <person name="Thomas B.C."/>
            <person name="Singh A."/>
            <person name="Wilkins M.J."/>
            <person name="Karaoz U."/>
            <person name="Brodie E.L."/>
            <person name="Williams K.H."/>
            <person name="Hubbard S.S."/>
            <person name="Banfield J.F."/>
        </authorList>
    </citation>
    <scope>NUCLEOTIDE SEQUENCE [LARGE SCALE GENOMIC DNA]</scope>
</reference>
<evidence type="ECO:0000256" key="4">
    <source>
        <dbReference type="ARBA" id="ARBA00022917"/>
    </source>
</evidence>
<evidence type="ECO:0000313" key="7">
    <source>
        <dbReference type="EMBL" id="OGM09853.1"/>
    </source>
</evidence>
<dbReference type="InterPro" id="IPR009000">
    <property type="entry name" value="Transl_B-barrel_sf"/>
</dbReference>
<dbReference type="InterPro" id="IPR015760">
    <property type="entry name" value="TIF_IF2"/>
</dbReference>
<organism evidence="7 8">
    <name type="scientific">Candidatus Woesebacteria bacterium RBG_13_36_22</name>
    <dbReference type="NCBI Taxonomy" id="1802478"/>
    <lineage>
        <taxon>Bacteria</taxon>
        <taxon>Candidatus Woeseibacteriota</taxon>
    </lineage>
</organism>
<dbReference type="GO" id="GO:0005525">
    <property type="term" value="F:GTP binding"/>
    <property type="evidence" value="ECO:0007669"/>
    <property type="project" value="UniProtKB-KW"/>
</dbReference>
<comment type="similarity">
    <text evidence="1">Belongs to the TRAFAC class translation factor GTPase superfamily. Classic translation factor GTPase family. IF-2 subfamily.</text>
</comment>
<gene>
    <name evidence="7" type="ORF">A2Z67_03580</name>
</gene>
<dbReference type="GO" id="GO:0005737">
    <property type="term" value="C:cytoplasm"/>
    <property type="evidence" value="ECO:0007669"/>
    <property type="project" value="TreeGrafter"/>
</dbReference>
<dbReference type="Gene3D" id="3.40.50.10050">
    <property type="entry name" value="Translation initiation factor IF- 2, domain 3"/>
    <property type="match status" value="1"/>
</dbReference>
<dbReference type="AlphaFoldDB" id="A0A1F7X4N6"/>
<dbReference type="PANTHER" id="PTHR43381">
    <property type="entry name" value="TRANSLATION INITIATION FACTOR IF-2-RELATED"/>
    <property type="match status" value="1"/>
</dbReference>
<dbReference type="Pfam" id="PF11987">
    <property type="entry name" value="IF-2"/>
    <property type="match status" value="1"/>
</dbReference>
<dbReference type="Gene3D" id="3.40.50.300">
    <property type="entry name" value="P-loop containing nucleotide triphosphate hydrolases"/>
    <property type="match status" value="1"/>
</dbReference>
<dbReference type="SUPFAM" id="SSF50447">
    <property type="entry name" value="Translation proteins"/>
    <property type="match status" value="2"/>
</dbReference>
<proteinExistence type="inferred from homology"/>
<protein>
    <recommendedName>
        <fullName evidence="6">Tr-type G domain-containing protein</fullName>
    </recommendedName>
</protein>
<dbReference type="Gene3D" id="2.40.30.10">
    <property type="entry name" value="Translation factors"/>
    <property type="match status" value="2"/>
</dbReference>
<dbReference type="GO" id="GO:0003743">
    <property type="term" value="F:translation initiation factor activity"/>
    <property type="evidence" value="ECO:0007669"/>
    <property type="project" value="UniProtKB-KW"/>
</dbReference>
<evidence type="ECO:0000313" key="8">
    <source>
        <dbReference type="Proteomes" id="UP000176939"/>
    </source>
</evidence>
<dbReference type="CDD" id="cd01887">
    <property type="entry name" value="IF2_eIF5B"/>
    <property type="match status" value="1"/>
</dbReference>
<dbReference type="FunFam" id="3.40.50.10050:FF:000001">
    <property type="entry name" value="Translation initiation factor IF-2"/>
    <property type="match status" value="1"/>
</dbReference>
<dbReference type="EMBL" id="MGFQ01000019">
    <property type="protein sequence ID" value="OGM09853.1"/>
    <property type="molecule type" value="Genomic_DNA"/>
</dbReference>
<name>A0A1F7X4N6_9BACT</name>
<dbReference type="PANTHER" id="PTHR43381:SF4">
    <property type="entry name" value="EUKARYOTIC TRANSLATION INITIATION FACTOR 5B"/>
    <property type="match status" value="1"/>
</dbReference>
<keyword evidence="4" id="KW-0648">Protein biosynthesis</keyword>
<evidence type="ECO:0000256" key="3">
    <source>
        <dbReference type="ARBA" id="ARBA00022741"/>
    </source>
</evidence>
<dbReference type="SUPFAM" id="SSF52156">
    <property type="entry name" value="Initiation factor IF2/eIF5b, domain 3"/>
    <property type="match status" value="1"/>
</dbReference>
<dbReference type="InterPro" id="IPR027417">
    <property type="entry name" value="P-loop_NTPase"/>
</dbReference>
<dbReference type="InterPro" id="IPR053905">
    <property type="entry name" value="EF-G-like_DII"/>
</dbReference>
<accession>A0A1F7X4N6</accession>
<dbReference type="PROSITE" id="PS51722">
    <property type="entry name" value="G_TR_2"/>
    <property type="match status" value="1"/>
</dbReference>
<dbReference type="Pfam" id="PF22042">
    <property type="entry name" value="EF-G_D2"/>
    <property type="match status" value="1"/>
</dbReference>
<feature type="domain" description="Tr-type G" evidence="6">
    <location>
        <begin position="9"/>
        <end position="177"/>
    </location>
</feature>
<keyword evidence="2" id="KW-0396">Initiation factor</keyword>